<feature type="compositionally biased region" description="Basic residues" evidence="1">
    <location>
        <begin position="881"/>
        <end position="890"/>
    </location>
</feature>
<feature type="region of interest" description="Disordered" evidence="1">
    <location>
        <begin position="342"/>
        <end position="444"/>
    </location>
</feature>
<dbReference type="Proteomes" id="UP000676310">
    <property type="component" value="Unassembled WGS sequence"/>
</dbReference>
<protein>
    <submittedName>
        <fullName evidence="2">Uncharacterized protein</fullName>
    </submittedName>
</protein>
<feature type="compositionally biased region" description="Polar residues" evidence="1">
    <location>
        <begin position="388"/>
        <end position="405"/>
    </location>
</feature>
<accession>A0A8J2N9F8</accession>
<name>A0A8J2N9F8_9PLEO</name>
<dbReference type="RefSeq" id="XP_043173697.1">
    <property type="nucleotide sequence ID" value="XM_043317762.1"/>
</dbReference>
<feature type="compositionally biased region" description="Polar residues" evidence="1">
    <location>
        <begin position="847"/>
        <end position="858"/>
    </location>
</feature>
<feature type="region of interest" description="Disordered" evidence="1">
    <location>
        <begin position="527"/>
        <end position="607"/>
    </location>
</feature>
<reference evidence="2" key="1">
    <citation type="submission" date="2021-05" db="EMBL/GenBank/DDBJ databases">
        <authorList>
            <person name="Stam R."/>
        </authorList>
    </citation>
    <scope>NUCLEOTIDE SEQUENCE</scope>
    <source>
        <strain evidence="2">CS162</strain>
    </source>
</reference>
<evidence type="ECO:0000313" key="2">
    <source>
        <dbReference type="EMBL" id="CAG5182367.1"/>
    </source>
</evidence>
<feature type="compositionally biased region" description="Acidic residues" evidence="1">
    <location>
        <begin position="590"/>
        <end position="600"/>
    </location>
</feature>
<proteinExistence type="predicted"/>
<feature type="region of interest" description="Disordered" evidence="1">
    <location>
        <begin position="834"/>
        <end position="963"/>
    </location>
</feature>
<feature type="compositionally biased region" description="Polar residues" evidence="1">
    <location>
        <begin position="312"/>
        <end position="323"/>
    </location>
</feature>
<comment type="caution">
    <text evidence="2">The sequence shown here is derived from an EMBL/GenBank/DDBJ whole genome shotgun (WGS) entry which is preliminary data.</text>
</comment>
<evidence type="ECO:0000313" key="3">
    <source>
        <dbReference type="Proteomes" id="UP000676310"/>
    </source>
</evidence>
<dbReference type="EMBL" id="CAJRGZ010000027">
    <property type="protein sequence ID" value="CAG5182367.1"/>
    <property type="molecule type" value="Genomic_DNA"/>
</dbReference>
<feature type="compositionally biased region" description="Low complexity" evidence="1">
    <location>
        <begin position="940"/>
        <end position="956"/>
    </location>
</feature>
<feature type="compositionally biased region" description="Pro residues" evidence="1">
    <location>
        <begin position="570"/>
        <end position="582"/>
    </location>
</feature>
<organism evidence="2 3">
    <name type="scientific">Alternaria atra</name>
    <dbReference type="NCBI Taxonomy" id="119953"/>
    <lineage>
        <taxon>Eukaryota</taxon>
        <taxon>Fungi</taxon>
        <taxon>Dikarya</taxon>
        <taxon>Ascomycota</taxon>
        <taxon>Pezizomycotina</taxon>
        <taxon>Dothideomycetes</taxon>
        <taxon>Pleosporomycetidae</taxon>
        <taxon>Pleosporales</taxon>
        <taxon>Pleosporineae</taxon>
        <taxon>Pleosporaceae</taxon>
        <taxon>Alternaria</taxon>
        <taxon>Alternaria sect. Ulocladioides</taxon>
    </lineage>
</organism>
<sequence>MAQSTAPVEPHILPPPIPIRSHLRNGSAYQQKLRVIKSTPTNPESAPSFLVHQTLFEELDCALTETQQRLVSAVLEGKNMVGKRESICWDSGQESDTMTERRRTDETLRDFCFSEVGCQVSYRDDHLGPSRLDSSKMHWTDSDTYGQHTMGGRNEGLFERIEVQGCVPSLRGSRDGTTFATHMSHASCSDNTSPISDYSVEKMDTKVSDWLVRGFLSPGSDEPGSPRQATSNSNRPFPPRHVSLSLFPPMSPSTGNRKYTPPGSPFARTVCPVSLLNNGRDAYGNYIPSNKRDYFTAKSPSTSPIVQAIPDSHNSSEQASSSPMVRLRGGGWNGFKPFWKTSGTEEPGQGLGPTSLQNFDEKDGILRDIPPVNYAGRSESRAPRSVRPQFSTTHVGKIQRTTNGTLGRPSAVDTKRDDHVRLGGSEARQGSNTPDSADTDDSSVGRARADAVLYQHFGPQLSPPVPLSPGTRLLTIQEHPTTYSRADIPARAGLRSPPINKTFIPPNLQSALAAENEYKSYSIVHSSPVAKTRPNSWDTLESQKIQETDGTVRSHVVSPRSNKKWDRKNPPPPLRPPPPNPPRYLRAEPPEDDASQNSDDDGCRAPSMLSANTMDDKLIDMLGLDKTDAYRRVEHERAVQRIQAERQGYEEAHRRCDVNVRRQEEMLHEEPDRSTMVPDDNATVVRRRQSIERQHELECMPASDEHRPPSSPLPSQYLPRHGRIKAEAQVISQQRNAQYRTIGHPSLVPASEPVGPASVKRQNSLQTVISKAGELTRFMLAAPSDSKYKTYSKRNPPVKNQEEKQPRLGADTTGWPRNGKLISTATHGMLVPTQAPDSRTIFGYDQPPNSRGGQTQPDNRGWEHPRGRRAKKVEKVESKRRGAKWGRRPKEKTSVGDTNAMDLASRDMHGGGSSDTSAAKTNTHTARPRGATRLQHPGFARSGPRARSSSREAPTPTAGPPPVSVPVLMNQQLKHTFTPIYTTGTPKTRFGPPDGEGKCYVRRDDGEVLPFNPALGYPYHWRLNTYYDVGNPDVATLKWLEEIRAQTDANAEPIVNMRGGDIVSPNSEANSLASHHRLLTSAAMVLNSGSEVIGSSDMDALLMSSTRLNLDQVTHEAIASVNRTNGDDTRPNFDEANVRSSFSTDSTVDLRRKKKARENVWRNEDKARAMAMAMHSLG</sequence>
<keyword evidence="3" id="KW-1185">Reference proteome</keyword>
<dbReference type="AlphaFoldDB" id="A0A8J2N9F8"/>
<gene>
    <name evidence="2" type="ORF">ALTATR162_LOCUS10126</name>
</gene>
<dbReference type="GeneID" id="67010253"/>
<dbReference type="OrthoDB" id="3686245at2759"/>
<feature type="region of interest" description="Disordered" evidence="1">
    <location>
        <begin position="308"/>
        <end position="327"/>
    </location>
</feature>
<feature type="region of interest" description="Disordered" evidence="1">
    <location>
        <begin position="787"/>
        <end position="817"/>
    </location>
</feature>
<feature type="region of interest" description="Disordered" evidence="1">
    <location>
        <begin position="214"/>
        <end position="259"/>
    </location>
</feature>
<feature type="compositionally biased region" description="Polar residues" evidence="1">
    <location>
        <begin position="533"/>
        <end position="543"/>
    </location>
</feature>
<feature type="compositionally biased region" description="Polar residues" evidence="1">
    <location>
        <begin position="914"/>
        <end position="925"/>
    </location>
</feature>
<evidence type="ECO:0000256" key="1">
    <source>
        <dbReference type="SAM" id="MobiDB-lite"/>
    </source>
</evidence>